<dbReference type="SUPFAM" id="SSF46785">
    <property type="entry name" value="Winged helix' DNA-binding domain"/>
    <property type="match status" value="1"/>
</dbReference>
<comment type="similarity">
    <text evidence="1">Belongs to the LysR transcriptional regulatory family.</text>
</comment>
<dbReference type="FunFam" id="1.10.10.10:FF:000001">
    <property type="entry name" value="LysR family transcriptional regulator"/>
    <property type="match status" value="1"/>
</dbReference>
<dbReference type="GO" id="GO:0006351">
    <property type="term" value="P:DNA-templated transcription"/>
    <property type="evidence" value="ECO:0007669"/>
    <property type="project" value="TreeGrafter"/>
</dbReference>
<keyword evidence="7" id="KW-1185">Reference proteome</keyword>
<dbReference type="RefSeq" id="WP_017051362.1">
    <property type="nucleotide sequence ID" value="NZ_AJYW02000006.1"/>
</dbReference>
<dbReference type="InterPro" id="IPR000847">
    <property type="entry name" value="LysR_HTH_N"/>
</dbReference>
<keyword evidence="3" id="KW-0238">DNA-binding</keyword>
<keyword evidence="4" id="KW-0804">Transcription</keyword>
<accession>A0A1E5D9P4</accession>
<evidence type="ECO:0000313" key="7">
    <source>
        <dbReference type="Proteomes" id="UP000094165"/>
    </source>
</evidence>
<reference evidence="6 7" key="1">
    <citation type="journal article" date="2012" name="Science">
        <title>Ecological populations of bacteria act as socially cohesive units of antibiotic production and resistance.</title>
        <authorList>
            <person name="Cordero O.X."/>
            <person name="Wildschutte H."/>
            <person name="Kirkup B."/>
            <person name="Proehl S."/>
            <person name="Ngo L."/>
            <person name="Hussain F."/>
            <person name="Le Roux F."/>
            <person name="Mincer T."/>
            <person name="Polz M.F."/>
        </authorList>
    </citation>
    <scope>NUCLEOTIDE SEQUENCE [LARGE SCALE GENOMIC DNA]</scope>
    <source>
        <strain evidence="6 7">FF-238</strain>
    </source>
</reference>
<dbReference type="AlphaFoldDB" id="A0A1E5D9P4"/>
<dbReference type="PANTHER" id="PTHR30537">
    <property type="entry name" value="HTH-TYPE TRANSCRIPTIONAL REGULATOR"/>
    <property type="match status" value="1"/>
</dbReference>
<proteinExistence type="inferred from homology"/>
<dbReference type="Gene3D" id="3.40.190.290">
    <property type="match status" value="1"/>
</dbReference>
<evidence type="ECO:0000256" key="2">
    <source>
        <dbReference type="ARBA" id="ARBA00023015"/>
    </source>
</evidence>
<organism evidence="6 7">
    <name type="scientific">Vibrio genomosp. F6 str. FF-238</name>
    <dbReference type="NCBI Taxonomy" id="1191298"/>
    <lineage>
        <taxon>Bacteria</taxon>
        <taxon>Pseudomonadati</taxon>
        <taxon>Pseudomonadota</taxon>
        <taxon>Gammaproteobacteria</taxon>
        <taxon>Vibrionales</taxon>
        <taxon>Vibrionaceae</taxon>
        <taxon>Vibrio</taxon>
    </lineage>
</organism>
<dbReference type="GO" id="GO:0003700">
    <property type="term" value="F:DNA-binding transcription factor activity"/>
    <property type="evidence" value="ECO:0007669"/>
    <property type="project" value="InterPro"/>
</dbReference>
<dbReference type="GO" id="GO:0043565">
    <property type="term" value="F:sequence-specific DNA binding"/>
    <property type="evidence" value="ECO:0007669"/>
    <property type="project" value="TreeGrafter"/>
</dbReference>
<name>A0A1E5D9P4_9VIBR</name>
<dbReference type="Gene3D" id="1.10.10.10">
    <property type="entry name" value="Winged helix-like DNA-binding domain superfamily/Winged helix DNA-binding domain"/>
    <property type="match status" value="1"/>
</dbReference>
<evidence type="ECO:0000259" key="5">
    <source>
        <dbReference type="PROSITE" id="PS50931"/>
    </source>
</evidence>
<keyword evidence="2" id="KW-0805">Transcription regulation</keyword>
<dbReference type="SUPFAM" id="SSF53850">
    <property type="entry name" value="Periplasmic binding protein-like II"/>
    <property type="match status" value="1"/>
</dbReference>
<evidence type="ECO:0000256" key="3">
    <source>
        <dbReference type="ARBA" id="ARBA00023125"/>
    </source>
</evidence>
<protein>
    <submittedName>
        <fullName evidence="6">LysR family transcriptional regulator</fullName>
    </submittedName>
</protein>
<evidence type="ECO:0000256" key="1">
    <source>
        <dbReference type="ARBA" id="ARBA00009437"/>
    </source>
</evidence>
<dbReference type="InterPro" id="IPR036390">
    <property type="entry name" value="WH_DNA-bd_sf"/>
</dbReference>
<evidence type="ECO:0000313" key="6">
    <source>
        <dbReference type="EMBL" id="OEE80465.1"/>
    </source>
</evidence>
<dbReference type="Pfam" id="PF03466">
    <property type="entry name" value="LysR_substrate"/>
    <property type="match status" value="1"/>
</dbReference>
<gene>
    <name evidence="6" type="ORF">A130_10105</name>
</gene>
<evidence type="ECO:0000256" key="4">
    <source>
        <dbReference type="ARBA" id="ARBA00023163"/>
    </source>
</evidence>
<dbReference type="InterPro" id="IPR005119">
    <property type="entry name" value="LysR_subst-bd"/>
</dbReference>
<dbReference type="EMBL" id="AJYW02000006">
    <property type="protein sequence ID" value="OEE80465.1"/>
    <property type="molecule type" value="Genomic_DNA"/>
</dbReference>
<dbReference type="Proteomes" id="UP000094165">
    <property type="component" value="Unassembled WGS sequence"/>
</dbReference>
<dbReference type="InterPro" id="IPR058163">
    <property type="entry name" value="LysR-type_TF_proteobact-type"/>
</dbReference>
<feature type="domain" description="HTH lysR-type" evidence="5">
    <location>
        <begin position="1"/>
        <end position="58"/>
    </location>
</feature>
<dbReference type="InterPro" id="IPR036388">
    <property type="entry name" value="WH-like_DNA-bd_sf"/>
</dbReference>
<comment type="caution">
    <text evidence="6">The sequence shown here is derived from an EMBL/GenBank/DDBJ whole genome shotgun (WGS) entry which is preliminary data.</text>
</comment>
<dbReference type="PANTHER" id="PTHR30537:SF68">
    <property type="entry name" value="TRANSCRIPTIONAL REGULATOR-RELATED"/>
    <property type="match status" value="1"/>
</dbReference>
<sequence>MDLNAVAIFAKVVESGSFTLASESLKLTKSTVSRKVLELENQLGVKLLVRTTRHLATTAEGQTFYQSCSEMLSIMESAEQEICESQSTIRGHINIAMPIELGHQMLMPYIDAFLLRYPEVTINLDLTNRHIDLIADGVDLHCQIGEPKLSNNVARLFYSSNQQLVASPNYLKQHPKIHHPHDLRTNHKRVKLSRPQLESLWMFSNGEQQITVELPHQLSVNTITSSLTATIDGLGVSVLPEYLCRPHIQSGKLTRLLPEWSIPTVGISFVYPERKLMPKRLRVLLDFLLSELSQRDIHPKD</sequence>
<dbReference type="Pfam" id="PF00126">
    <property type="entry name" value="HTH_1"/>
    <property type="match status" value="1"/>
</dbReference>
<dbReference type="CDD" id="cd08422">
    <property type="entry name" value="PBP2_CrgA_like"/>
    <property type="match status" value="1"/>
</dbReference>
<dbReference type="PROSITE" id="PS50931">
    <property type="entry name" value="HTH_LYSR"/>
    <property type="match status" value="1"/>
</dbReference>